<dbReference type="EMBL" id="JAAKFY010000027">
    <property type="protein sequence ID" value="KAF3832109.1"/>
    <property type="molecule type" value="Genomic_DNA"/>
</dbReference>
<sequence>MVSGGFGITIQLKYAENYSHRCLVVYLGEKEEDLFKEFSELLMLVHQRDVNVDFSFQTEDFIRRVSCAKLRFIDGVLRIPCGRQASSDGVLRIPCGGQASSDGVLRIPCGRQASSDCLLLSCWNTGFSVQLSIFSWSEFSLSHNNITDASTGLHQPLHSHCANQFMFAGSTPG</sequence>
<proteinExistence type="predicted"/>
<keyword evidence="2" id="KW-1185">Reference proteome</keyword>
<dbReference type="AlphaFoldDB" id="A0A7J5X607"/>
<dbReference type="Proteomes" id="UP000518266">
    <property type="component" value="Unassembled WGS sequence"/>
</dbReference>
<name>A0A7J5X607_DISMA</name>
<accession>A0A7J5X607</accession>
<comment type="caution">
    <text evidence="1">The sequence shown here is derived from an EMBL/GenBank/DDBJ whole genome shotgun (WGS) entry which is preliminary data.</text>
</comment>
<protein>
    <submittedName>
        <fullName evidence="1">Uncharacterized protein</fullName>
    </submittedName>
</protein>
<organism evidence="1 2">
    <name type="scientific">Dissostichus mawsoni</name>
    <name type="common">Antarctic cod</name>
    <dbReference type="NCBI Taxonomy" id="36200"/>
    <lineage>
        <taxon>Eukaryota</taxon>
        <taxon>Metazoa</taxon>
        <taxon>Chordata</taxon>
        <taxon>Craniata</taxon>
        <taxon>Vertebrata</taxon>
        <taxon>Euteleostomi</taxon>
        <taxon>Actinopterygii</taxon>
        <taxon>Neopterygii</taxon>
        <taxon>Teleostei</taxon>
        <taxon>Neoteleostei</taxon>
        <taxon>Acanthomorphata</taxon>
        <taxon>Eupercaria</taxon>
        <taxon>Perciformes</taxon>
        <taxon>Notothenioidei</taxon>
        <taxon>Nototheniidae</taxon>
        <taxon>Dissostichus</taxon>
    </lineage>
</organism>
<evidence type="ECO:0000313" key="2">
    <source>
        <dbReference type="Proteomes" id="UP000518266"/>
    </source>
</evidence>
<reference evidence="1 2" key="1">
    <citation type="submission" date="2020-03" db="EMBL/GenBank/DDBJ databases">
        <title>Dissostichus mawsoni Genome sequencing and assembly.</title>
        <authorList>
            <person name="Park H."/>
        </authorList>
    </citation>
    <scope>NUCLEOTIDE SEQUENCE [LARGE SCALE GENOMIC DNA]</scope>
    <source>
        <strain evidence="1">DM0001</strain>
        <tissue evidence="1">Muscle</tissue>
    </source>
</reference>
<evidence type="ECO:0000313" key="1">
    <source>
        <dbReference type="EMBL" id="KAF3832109.1"/>
    </source>
</evidence>
<gene>
    <name evidence="1" type="ORF">F7725_025774</name>
</gene>